<evidence type="ECO:0000256" key="4">
    <source>
        <dbReference type="ARBA" id="ARBA00022723"/>
    </source>
</evidence>
<dbReference type="Gene3D" id="2.40.50.100">
    <property type="match status" value="3"/>
</dbReference>
<keyword evidence="3 7" id="KW-0548">Nucleotidyltransferase</keyword>
<dbReference type="RefSeq" id="WP_089708602.1">
    <property type="nucleotide sequence ID" value="NZ_FMAR01000001.1"/>
</dbReference>
<comment type="similarity">
    <text evidence="7 8">Belongs to the RNA polymerase beta' chain family.</text>
</comment>
<accession>A0A1C3ZNF1</accession>
<dbReference type="CDD" id="cd01609">
    <property type="entry name" value="RNAP_beta'_N"/>
    <property type="match status" value="1"/>
</dbReference>
<reference evidence="10 11" key="1">
    <citation type="submission" date="2016-08" db="EMBL/GenBank/DDBJ databases">
        <authorList>
            <person name="Seilhamer J.J."/>
        </authorList>
    </citation>
    <scope>NUCLEOTIDE SEQUENCE [LARGE SCALE GENOMIC DNA]</scope>
    <source>
        <strain evidence="10 11">A37T2</strain>
    </source>
</reference>
<comment type="subunit">
    <text evidence="7">The RNAP catalytic core consists of 2 alpha, 1 beta, 1 beta' and 1 omega subunit. When a sigma factor is associated with the core the holoenzyme is formed, which can initiate transcription.</text>
</comment>
<name>A0A1C3ZNF1_9BACT</name>
<feature type="binding site" evidence="7">
    <location>
        <position position="478"/>
    </location>
    <ligand>
        <name>Mg(2+)</name>
        <dbReference type="ChEBI" id="CHEBI:18420"/>
    </ligand>
</feature>
<feature type="binding site" evidence="7">
    <location>
        <position position="904"/>
    </location>
    <ligand>
        <name>Zn(2+)</name>
        <dbReference type="ChEBI" id="CHEBI:29105"/>
        <label>2</label>
    </ligand>
</feature>
<evidence type="ECO:0000256" key="7">
    <source>
        <dbReference type="HAMAP-Rule" id="MF_01322"/>
    </source>
</evidence>
<comment type="catalytic activity">
    <reaction evidence="6 7 8">
        <text>RNA(n) + a ribonucleoside 5'-triphosphate = RNA(n+1) + diphosphate</text>
        <dbReference type="Rhea" id="RHEA:21248"/>
        <dbReference type="Rhea" id="RHEA-COMP:14527"/>
        <dbReference type="Rhea" id="RHEA-COMP:17342"/>
        <dbReference type="ChEBI" id="CHEBI:33019"/>
        <dbReference type="ChEBI" id="CHEBI:61557"/>
        <dbReference type="ChEBI" id="CHEBI:140395"/>
        <dbReference type="EC" id="2.7.7.6"/>
    </reaction>
</comment>
<dbReference type="Proteomes" id="UP000242818">
    <property type="component" value="Unassembled WGS sequence"/>
</dbReference>
<dbReference type="Gene3D" id="1.10.1790.20">
    <property type="match status" value="2"/>
</dbReference>
<dbReference type="PANTHER" id="PTHR19376:SF54">
    <property type="entry name" value="DNA-DIRECTED RNA POLYMERASE SUBUNIT BETA"/>
    <property type="match status" value="1"/>
</dbReference>
<dbReference type="InterPro" id="IPR045867">
    <property type="entry name" value="DNA-dir_RpoC_beta_prime"/>
</dbReference>
<dbReference type="InterPro" id="IPR038120">
    <property type="entry name" value="Rpb1_funnel_sf"/>
</dbReference>
<dbReference type="Pfam" id="PF04997">
    <property type="entry name" value="RNA_pol_Rpb1_1"/>
    <property type="match status" value="1"/>
</dbReference>
<feature type="binding site" evidence="7">
    <location>
        <position position="81"/>
    </location>
    <ligand>
        <name>Zn(2+)</name>
        <dbReference type="ChEBI" id="CHEBI:29105"/>
        <label>1</label>
    </ligand>
</feature>
<comment type="cofactor">
    <cofactor evidence="7">
        <name>Mg(2+)</name>
        <dbReference type="ChEBI" id="CHEBI:18420"/>
    </cofactor>
    <text evidence="7">Binds 1 Mg(2+) ion per subunit.</text>
</comment>
<keyword evidence="2 7" id="KW-0808">Transferase</keyword>
<dbReference type="SMART" id="SM00663">
    <property type="entry name" value="RPOLA_N"/>
    <property type="match status" value="1"/>
</dbReference>
<dbReference type="GO" id="GO:0003677">
    <property type="term" value="F:DNA binding"/>
    <property type="evidence" value="ECO:0007669"/>
    <property type="project" value="UniProtKB-UniRule"/>
</dbReference>
<keyword evidence="7" id="KW-0460">Magnesium</keyword>
<dbReference type="InterPro" id="IPR006592">
    <property type="entry name" value="RNA_pol_N"/>
</dbReference>
<feature type="binding site" evidence="7">
    <location>
        <position position="68"/>
    </location>
    <ligand>
        <name>Zn(2+)</name>
        <dbReference type="ChEBI" id="CHEBI:29105"/>
        <label>1</label>
    </ligand>
</feature>
<proteinExistence type="inferred from homology"/>
<keyword evidence="11" id="KW-1185">Reference proteome</keyword>
<evidence type="ECO:0000256" key="6">
    <source>
        <dbReference type="ARBA" id="ARBA00048552"/>
    </source>
</evidence>
<dbReference type="Gene3D" id="1.10.150.390">
    <property type="match status" value="1"/>
</dbReference>
<comment type="function">
    <text evidence="7 8">DNA-dependent RNA polymerase catalyzes the transcription of DNA into RNA using the four ribonucleoside triphosphates as substrates.</text>
</comment>
<dbReference type="GO" id="GO:0000287">
    <property type="term" value="F:magnesium ion binding"/>
    <property type="evidence" value="ECO:0007669"/>
    <property type="project" value="UniProtKB-UniRule"/>
</dbReference>
<evidence type="ECO:0000256" key="5">
    <source>
        <dbReference type="ARBA" id="ARBA00023163"/>
    </source>
</evidence>
<dbReference type="OrthoDB" id="9815296at2"/>
<dbReference type="Pfam" id="PF04983">
    <property type="entry name" value="RNA_pol_Rpb1_3"/>
    <property type="match status" value="1"/>
</dbReference>
<dbReference type="Pfam" id="PF05000">
    <property type="entry name" value="RNA_pol_Rpb1_4"/>
    <property type="match status" value="1"/>
</dbReference>
<dbReference type="STRING" id="1335309.GA0116948_101478"/>
<keyword evidence="1 7" id="KW-0240">DNA-directed RNA polymerase</keyword>
<keyword evidence="5 7" id="KW-0804">Transcription</keyword>
<comment type="cofactor">
    <cofactor evidence="7">
        <name>Zn(2+)</name>
        <dbReference type="ChEBI" id="CHEBI:29105"/>
    </cofactor>
    <text evidence="7">Binds 2 Zn(2+) ions per subunit.</text>
</comment>
<feature type="binding site" evidence="7">
    <location>
        <position position="897"/>
    </location>
    <ligand>
        <name>Zn(2+)</name>
        <dbReference type="ChEBI" id="CHEBI:29105"/>
        <label>2</label>
    </ligand>
</feature>
<feature type="binding site" evidence="7">
    <location>
        <position position="907"/>
    </location>
    <ligand>
        <name>Zn(2+)</name>
        <dbReference type="ChEBI" id="CHEBI:29105"/>
        <label>2</label>
    </ligand>
</feature>
<dbReference type="InterPro" id="IPR007080">
    <property type="entry name" value="RNA_pol_Rpb1_1"/>
</dbReference>
<dbReference type="PANTHER" id="PTHR19376">
    <property type="entry name" value="DNA-DIRECTED RNA POLYMERASE"/>
    <property type="match status" value="1"/>
</dbReference>
<dbReference type="HAMAP" id="MF_01322">
    <property type="entry name" value="RNApol_bact_RpoC"/>
    <property type="match status" value="1"/>
</dbReference>
<feature type="domain" description="RNA polymerase N-terminal" evidence="9">
    <location>
        <begin position="249"/>
        <end position="528"/>
    </location>
</feature>
<dbReference type="GO" id="GO:0000428">
    <property type="term" value="C:DNA-directed RNA polymerase complex"/>
    <property type="evidence" value="ECO:0007669"/>
    <property type="project" value="UniProtKB-KW"/>
</dbReference>
<dbReference type="Gene3D" id="1.10.40.90">
    <property type="match status" value="1"/>
</dbReference>
<dbReference type="InterPro" id="IPR007081">
    <property type="entry name" value="RNA_pol_Rpb1_5"/>
</dbReference>
<dbReference type="InterPro" id="IPR012754">
    <property type="entry name" value="DNA-dir_RpoC_beta_prime_bact"/>
</dbReference>
<dbReference type="InterPro" id="IPR044893">
    <property type="entry name" value="RNA_pol_Rpb1_clamp_domain"/>
</dbReference>
<keyword evidence="7" id="KW-0862">Zinc</keyword>
<feature type="binding site" evidence="7">
    <location>
        <position position="823"/>
    </location>
    <ligand>
        <name>Zn(2+)</name>
        <dbReference type="ChEBI" id="CHEBI:29105"/>
        <label>2</label>
    </ligand>
</feature>
<dbReference type="InterPro" id="IPR007066">
    <property type="entry name" value="RNA_pol_Rpb1_3"/>
</dbReference>
<dbReference type="SUPFAM" id="SSF64484">
    <property type="entry name" value="beta and beta-prime subunits of DNA dependent RNA-polymerase"/>
    <property type="match status" value="1"/>
</dbReference>
<evidence type="ECO:0000259" key="9">
    <source>
        <dbReference type="SMART" id="SM00663"/>
    </source>
</evidence>
<evidence type="ECO:0000313" key="11">
    <source>
        <dbReference type="Proteomes" id="UP000242818"/>
    </source>
</evidence>
<dbReference type="InterPro" id="IPR042102">
    <property type="entry name" value="RNA_pol_Rpb1_3_sf"/>
</dbReference>
<dbReference type="GO" id="GO:0006351">
    <property type="term" value="P:DNA-templated transcription"/>
    <property type="evidence" value="ECO:0007669"/>
    <property type="project" value="UniProtKB-UniRule"/>
</dbReference>
<dbReference type="Pfam" id="PF04998">
    <property type="entry name" value="RNA_pol_Rpb1_5"/>
    <property type="match status" value="1"/>
</dbReference>
<dbReference type="EMBL" id="FMAR01000001">
    <property type="protein sequence ID" value="SCB83858.1"/>
    <property type="molecule type" value="Genomic_DNA"/>
</dbReference>
<evidence type="ECO:0000256" key="3">
    <source>
        <dbReference type="ARBA" id="ARBA00022695"/>
    </source>
</evidence>
<sequence>MAIKKENRPKSNFSSITISLASPDTILERSYGEVLKPETINYRTYKPERDGLFCERIFGPVKDYECYCGKYKRIRYKGIVCDRCGVEVTEKKVRRERMGHIRLVVPVVHIWYFKSLPNKIGYLLGMSSKKLETIVYYERYVVIQPGAKQEKGLNYGDLLTEEEYLDILDTLPKDNQLLPDEDPNKFIAKMGAEAVEMMLARIELDSLSYQLRNQAATETSQQRKAEALKRLSVVEAFREANGRVDNRPEWMVMQYIPVVPPELRPLVPLDGGRFASSDLNDLYRRVIIRNNRLKRLIEIKAPEVILRNEKRMLQEAVDSLFDNSRKSNAVKAEGGRALKSLSDVLKGKQGRFRQNLLGKRVDYSGRSVIVVGPELKLHECGLPKDMAAELFKPFIIRKLIERGIVKTVKSAKKLVDRKEAVVWDILENVLKGHPVMLNRAPTLHRLSIQAFQPKLVEGKAIQLHPLVCSAFNADFDGDQMAVHVPLSNAAVLEAQLLMLSSHNILNPQNGTPITLPSQDMVLGLYYITKGKKTIGNEIVRGEGKAFYSAEEVIIAYNEDRIDLHAHIRVKASVRKDDDTGLEIKLIETTVGRVIFNQHVPKEAGYVNALLTKKSLREIIGDIIKYTDIPKTAKFLDDIKQLGFRMAFRGGLSFNINDLIIPEVKQQMIDGAAGEVDEVWDNYNMGLITNNERYNQIIDIWSRVDTKVTETLIRELATDKQGFNSVYMMLDSGARGSKQQIKQLAGLRGLMAKPRKSGSTGSEIIENPILSNFKDGLNVLEYFISTHGARKGLADTALKTADAGYLTRRLVDVAQDVVITEEDCGTLRGIATTALKDNEEVVEPLYDRILGRTSLHDVFDPITEELLVSGGQQINEDIAHKIENSAIESVEIRSVLTCESRRGVCVRCYGKNLATGYTAQRGDAVGIIAAQSIGEPGTQLTLRTFHVGGVAGSTSVESIMPAKFDGTVQFDGLRTTTYENNDGEKVQVVIGRTGELRIMDVKNDRLLITNNIPYGSTLLVKDGQKVAKGDPICNWDPYNAVIVSEIAGSIRFDSIIEGITYREEADEQTGHREKVVIETKDKNKIPSVFVDGNKEVKSYNLPVGSHIVVPEGEAVKAGQVIVKIPRVLGKLRDITGGLPRVTELFEARNPSNPAIVSEIDGVVAFGNIKRGNREIIIESREQQVKKYLVPLSRHILVQDGDFVKAGTPLSDGSTTPADILSIKGPFAVQEYLVNEIQEVYRLQGVKINDKHIEVIVRQMMRKVSIEDPGDTKFLEGDTVDKFEFLEENDNIFDKKVVTEAGESAMLKPGQIVTLRQVREENSQLRRADKALVEYRDAEAATSSPLLQGITKASLGTHSWISAASFQETTKVLSSAAINGKIDDMLGLKENVITGHLIPAGTGLREFENMIVGSKEEYDILASSKEVFQFDEEE</sequence>
<evidence type="ECO:0000256" key="2">
    <source>
        <dbReference type="ARBA" id="ARBA00022679"/>
    </source>
</evidence>
<dbReference type="Gene3D" id="1.10.274.100">
    <property type="entry name" value="RNA polymerase Rpb1, domain 3"/>
    <property type="match status" value="1"/>
</dbReference>
<gene>
    <name evidence="7" type="primary">rpoC</name>
    <name evidence="10" type="ORF">GA0116948_101478</name>
</gene>
<dbReference type="EC" id="2.7.7.6" evidence="7"/>
<dbReference type="InterPro" id="IPR000722">
    <property type="entry name" value="RNA_pol_asu"/>
</dbReference>
<feature type="binding site" evidence="7">
    <location>
        <position position="66"/>
    </location>
    <ligand>
        <name>Zn(2+)</name>
        <dbReference type="ChEBI" id="CHEBI:29105"/>
        <label>1</label>
    </ligand>
</feature>
<evidence type="ECO:0000256" key="1">
    <source>
        <dbReference type="ARBA" id="ARBA00022478"/>
    </source>
</evidence>
<feature type="binding site" evidence="7">
    <location>
        <position position="476"/>
    </location>
    <ligand>
        <name>Mg(2+)</name>
        <dbReference type="ChEBI" id="CHEBI:18420"/>
    </ligand>
</feature>
<protein>
    <recommendedName>
        <fullName evidence="7">DNA-directed RNA polymerase subunit beta'</fullName>
        <shortName evidence="7">RNAP subunit beta'</shortName>
        <ecNumber evidence="7">2.7.7.6</ecNumber>
    </recommendedName>
    <alternativeName>
        <fullName evidence="7">RNA polymerase subunit beta'</fullName>
    </alternativeName>
    <alternativeName>
        <fullName evidence="7">Transcriptase subunit beta'</fullName>
    </alternativeName>
</protein>
<dbReference type="GO" id="GO:0008270">
    <property type="term" value="F:zinc ion binding"/>
    <property type="evidence" value="ECO:0007669"/>
    <property type="project" value="UniProtKB-UniRule"/>
</dbReference>
<feature type="binding site" evidence="7">
    <location>
        <position position="84"/>
    </location>
    <ligand>
        <name>Zn(2+)</name>
        <dbReference type="ChEBI" id="CHEBI:29105"/>
        <label>1</label>
    </ligand>
</feature>
<dbReference type="CDD" id="cd02655">
    <property type="entry name" value="RNAP_beta'_C"/>
    <property type="match status" value="1"/>
</dbReference>
<dbReference type="GO" id="GO:0003899">
    <property type="term" value="F:DNA-directed RNA polymerase activity"/>
    <property type="evidence" value="ECO:0007669"/>
    <property type="project" value="UniProtKB-UniRule"/>
</dbReference>
<dbReference type="InterPro" id="IPR007083">
    <property type="entry name" value="RNA_pol_Rpb1_4"/>
</dbReference>
<dbReference type="Pfam" id="PF00623">
    <property type="entry name" value="RNA_pol_Rpb1_2"/>
    <property type="match status" value="1"/>
</dbReference>
<keyword evidence="4 7" id="KW-0479">Metal-binding</keyword>
<dbReference type="Gene3D" id="1.10.132.30">
    <property type="match status" value="1"/>
</dbReference>
<feature type="binding site" evidence="7">
    <location>
        <position position="474"/>
    </location>
    <ligand>
        <name>Mg(2+)</name>
        <dbReference type="ChEBI" id="CHEBI:18420"/>
    </ligand>
</feature>
<evidence type="ECO:0000256" key="8">
    <source>
        <dbReference type="RuleBase" id="RU004279"/>
    </source>
</evidence>
<dbReference type="Gene3D" id="2.40.40.20">
    <property type="match status" value="1"/>
</dbReference>
<evidence type="ECO:0000313" key="10">
    <source>
        <dbReference type="EMBL" id="SCB83858.1"/>
    </source>
</evidence>
<organism evidence="10 11">
    <name type="scientific">Chitinophaga costaii</name>
    <dbReference type="NCBI Taxonomy" id="1335309"/>
    <lineage>
        <taxon>Bacteria</taxon>
        <taxon>Pseudomonadati</taxon>
        <taxon>Bacteroidota</taxon>
        <taxon>Chitinophagia</taxon>
        <taxon>Chitinophagales</taxon>
        <taxon>Chitinophagaceae</taxon>
        <taxon>Chitinophaga</taxon>
    </lineage>
</organism>
<dbReference type="Gene3D" id="4.10.860.120">
    <property type="entry name" value="RNA polymerase II, clamp domain"/>
    <property type="match status" value="1"/>
</dbReference>
<dbReference type="NCBIfam" id="TIGR02386">
    <property type="entry name" value="rpoC_TIGR"/>
    <property type="match status" value="1"/>
</dbReference>